<accession>A0ABW2YBB6</accession>
<organism evidence="1 2">
    <name type="scientific">Lysobacter brunescens</name>
    <dbReference type="NCBI Taxonomy" id="262323"/>
    <lineage>
        <taxon>Bacteria</taxon>
        <taxon>Pseudomonadati</taxon>
        <taxon>Pseudomonadota</taxon>
        <taxon>Gammaproteobacteria</taxon>
        <taxon>Lysobacterales</taxon>
        <taxon>Lysobacteraceae</taxon>
        <taxon>Lysobacter</taxon>
    </lineage>
</organism>
<evidence type="ECO:0000313" key="2">
    <source>
        <dbReference type="Proteomes" id="UP001597110"/>
    </source>
</evidence>
<comment type="caution">
    <text evidence="1">The sequence shown here is derived from an EMBL/GenBank/DDBJ whole genome shotgun (WGS) entry which is preliminary data.</text>
</comment>
<dbReference type="Proteomes" id="UP001597110">
    <property type="component" value="Unassembled WGS sequence"/>
</dbReference>
<gene>
    <name evidence="1" type="ORF">ACFQ0E_08110</name>
</gene>
<evidence type="ECO:0008006" key="3">
    <source>
        <dbReference type="Google" id="ProtNLM"/>
    </source>
</evidence>
<name>A0ABW2YBB6_9GAMM</name>
<protein>
    <recommendedName>
        <fullName evidence="3">Lipoprotein</fullName>
    </recommendedName>
</protein>
<dbReference type="RefSeq" id="WP_386823153.1">
    <property type="nucleotide sequence ID" value="NZ_JBHTIF010000001.1"/>
</dbReference>
<reference evidence="2" key="1">
    <citation type="journal article" date="2019" name="Int. J. Syst. Evol. Microbiol.">
        <title>The Global Catalogue of Microorganisms (GCM) 10K type strain sequencing project: providing services to taxonomists for standard genome sequencing and annotation.</title>
        <authorList>
            <consortium name="The Broad Institute Genomics Platform"/>
            <consortium name="The Broad Institute Genome Sequencing Center for Infectious Disease"/>
            <person name="Wu L."/>
            <person name="Ma J."/>
        </authorList>
    </citation>
    <scope>NUCLEOTIDE SEQUENCE [LARGE SCALE GENOMIC DNA]</scope>
    <source>
        <strain evidence="2">CCUG 55585</strain>
    </source>
</reference>
<sequence length="268" mass="28688">MLTQGIVRAAAGTLFSRASRHSSSLWPRALTLAFACLLLSACASTQVRTARDDSGQPVGLAGSVVLVEPDIELYEVLAGGAQEPRKAWTDSARQLYPQMAREILASRGLTVAPEFALPPADSNDDRLRQLYLLNQAVSISILQYSRAGTSPNAGLRNKRGRFDWTLGPGVSALREATGADYALFTYIRDSYTSGGRAAMRVIGFLLLGGDIGGGYQVGLASLVDLRTGQVVWHNLLFDQAGDLRDPAGARETADDLLRGLNAQRGARP</sequence>
<dbReference type="EMBL" id="JBHTIF010000001">
    <property type="protein sequence ID" value="MFD0725560.1"/>
    <property type="molecule type" value="Genomic_DNA"/>
</dbReference>
<proteinExistence type="predicted"/>
<evidence type="ECO:0000313" key="1">
    <source>
        <dbReference type="EMBL" id="MFD0725560.1"/>
    </source>
</evidence>
<keyword evidence="2" id="KW-1185">Reference proteome</keyword>